<dbReference type="EMBL" id="CP136600">
    <property type="protein sequence ID" value="WOH38154.1"/>
    <property type="molecule type" value="Genomic_DNA"/>
</dbReference>
<dbReference type="RefSeq" id="WP_348396927.1">
    <property type="nucleotide sequence ID" value="NZ_CP136600.1"/>
</dbReference>
<dbReference type="InterPro" id="IPR001789">
    <property type="entry name" value="Sig_transdc_resp-reg_receiver"/>
</dbReference>
<keyword evidence="4" id="KW-0597">Phosphoprotein</keyword>
<evidence type="ECO:0000256" key="5">
    <source>
        <dbReference type="PROSITE-ProRule" id="PRU01091"/>
    </source>
</evidence>
<dbReference type="InterPro" id="IPR016032">
    <property type="entry name" value="Sig_transdc_resp-reg_C-effctor"/>
</dbReference>
<dbReference type="SUPFAM" id="SSF46894">
    <property type="entry name" value="C-terminal effector domain of the bipartite response regulators"/>
    <property type="match status" value="1"/>
</dbReference>
<evidence type="ECO:0000313" key="9">
    <source>
        <dbReference type="Proteomes" id="UP001301442"/>
    </source>
</evidence>
<feature type="DNA-binding region" description="OmpR/PhoB-type" evidence="5">
    <location>
        <begin position="124"/>
        <end position="218"/>
    </location>
</feature>
<dbReference type="Gene3D" id="3.40.50.2300">
    <property type="match status" value="1"/>
</dbReference>
<evidence type="ECO:0000256" key="1">
    <source>
        <dbReference type="ARBA" id="ARBA00023015"/>
    </source>
</evidence>
<evidence type="ECO:0000259" key="6">
    <source>
        <dbReference type="PROSITE" id="PS50110"/>
    </source>
</evidence>
<feature type="domain" description="OmpR/PhoB-type" evidence="7">
    <location>
        <begin position="124"/>
        <end position="218"/>
    </location>
</feature>
<dbReference type="PANTHER" id="PTHR48111">
    <property type="entry name" value="REGULATOR OF RPOS"/>
    <property type="match status" value="1"/>
</dbReference>
<gene>
    <name evidence="8" type="ORF">RI844_02660</name>
</gene>
<dbReference type="SMART" id="SM00862">
    <property type="entry name" value="Trans_reg_C"/>
    <property type="match status" value="1"/>
</dbReference>
<dbReference type="Proteomes" id="UP001301442">
    <property type="component" value="Chromosome"/>
</dbReference>
<name>A0ABZ0GR62_9GAMM</name>
<reference evidence="8 9" key="1">
    <citation type="submission" date="2023-09" db="EMBL/GenBank/DDBJ databases">
        <authorList>
            <person name="Qi X."/>
        </authorList>
    </citation>
    <scope>NUCLEOTIDE SEQUENCE [LARGE SCALE GENOMIC DNA]</scope>
    <source>
        <strain evidence="8 9">S1-1</strain>
    </source>
</reference>
<keyword evidence="1" id="KW-0805">Transcription regulation</keyword>
<dbReference type="CDD" id="cd00383">
    <property type="entry name" value="trans_reg_C"/>
    <property type="match status" value="1"/>
</dbReference>
<dbReference type="Gene3D" id="6.10.250.690">
    <property type="match status" value="1"/>
</dbReference>
<keyword evidence="9" id="KW-1185">Reference proteome</keyword>
<evidence type="ECO:0000313" key="8">
    <source>
        <dbReference type="EMBL" id="WOH38154.1"/>
    </source>
</evidence>
<sequence>MRILLVEDDYQLGESLVSALSIENYAVDLETDGAKVIPMLNAGDYDMMVLDLGLPNVSGDEILKKLRAADDPMPVLVLTARNTTADMIESLDLGADDYLTKPFDIDELFARLRSLHRRSSGRARPVLISGDVELEPKEQVVTKAGIPVTLTAKELSVLEALMSRAGRFVSKSRLEEGMYTWGDEVESNTVEVYISRLRKYFGSDFIETLRSVGYRVKKG</sequence>
<keyword evidence="3" id="KW-0804">Transcription</keyword>
<dbReference type="PROSITE" id="PS51755">
    <property type="entry name" value="OMPR_PHOB"/>
    <property type="match status" value="1"/>
</dbReference>
<dbReference type="SMART" id="SM00448">
    <property type="entry name" value="REC"/>
    <property type="match status" value="1"/>
</dbReference>
<dbReference type="InterPro" id="IPR036388">
    <property type="entry name" value="WH-like_DNA-bd_sf"/>
</dbReference>
<dbReference type="PROSITE" id="PS50110">
    <property type="entry name" value="RESPONSE_REGULATORY"/>
    <property type="match status" value="1"/>
</dbReference>
<dbReference type="Gene3D" id="1.10.10.10">
    <property type="entry name" value="Winged helix-like DNA-binding domain superfamily/Winged helix DNA-binding domain"/>
    <property type="match status" value="1"/>
</dbReference>
<proteinExistence type="predicted"/>
<dbReference type="Pfam" id="PF00486">
    <property type="entry name" value="Trans_reg_C"/>
    <property type="match status" value="1"/>
</dbReference>
<evidence type="ECO:0000256" key="2">
    <source>
        <dbReference type="ARBA" id="ARBA00023125"/>
    </source>
</evidence>
<organism evidence="8 9">
    <name type="scientific">Thalassotalea fonticola</name>
    <dbReference type="NCBI Taxonomy" id="3065649"/>
    <lineage>
        <taxon>Bacteria</taxon>
        <taxon>Pseudomonadati</taxon>
        <taxon>Pseudomonadota</taxon>
        <taxon>Gammaproteobacteria</taxon>
        <taxon>Alteromonadales</taxon>
        <taxon>Colwelliaceae</taxon>
        <taxon>Thalassotalea</taxon>
    </lineage>
</organism>
<keyword evidence="2 5" id="KW-0238">DNA-binding</keyword>
<feature type="domain" description="Response regulatory" evidence="6">
    <location>
        <begin position="2"/>
        <end position="116"/>
    </location>
</feature>
<evidence type="ECO:0000259" key="7">
    <source>
        <dbReference type="PROSITE" id="PS51755"/>
    </source>
</evidence>
<evidence type="ECO:0000256" key="3">
    <source>
        <dbReference type="ARBA" id="ARBA00023163"/>
    </source>
</evidence>
<dbReference type="InterPro" id="IPR011006">
    <property type="entry name" value="CheY-like_superfamily"/>
</dbReference>
<evidence type="ECO:0000256" key="4">
    <source>
        <dbReference type="PROSITE-ProRule" id="PRU00169"/>
    </source>
</evidence>
<dbReference type="PANTHER" id="PTHR48111:SF67">
    <property type="entry name" value="TRANSCRIPTIONAL REGULATORY PROTEIN TCTD"/>
    <property type="match status" value="1"/>
</dbReference>
<dbReference type="Pfam" id="PF00072">
    <property type="entry name" value="Response_reg"/>
    <property type="match status" value="1"/>
</dbReference>
<feature type="modified residue" description="4-aspartylphosphate" evidence="4">
    <location>
        <position position="51"/>
    </location>
</feature>
<dbReference type="InterPro" id="IPR039420">
    <property type="entry name" value="WalR-like"/>
</dbReference>
<protein>
    <submittedName>
        <fullName evidence="8">Response regulator transcription factor</fullName>
    </submittedName>
</protein>
<accession>A0ABZ0GR62</accession>
<dbReference type="SUPFAM" id="SSF52172">
    <property type="entry name" value="CheY-like"/>
    <property type="match status" value="1"/>
</dbReference>
<dbReference type="InterPro" id="IPR001867">
    <property type="entry name" value="OmpR/PhoB-type_DNA-bd"/>
</dbReference>